<dbReference type="InterPro" id="IPR050889">
    <property type="entry name" value="Dendritic_Spine_Reg/Scaffold"/>
</dbReference>
<dbReference type="GeneID" id="92077774"/>
<evidence type="ECO:0000313" key="5">
    <source>
        <dbReference type="Proteomes" id="UP001391051"/>
    </source>
</evidence>
<evidence type="ECO:0000256" key="2">
    <source>
        <dbReference type="ARBA" id="ARBA00023043"/>
    </source>
</evidence>
<dbReference type="EMBL" id="JAQQWE010000005">
    <property type="protein sequence ID" value="KAK7952762.1"/>
    <property type="molecule type" value="Genomic_DNA"/>
</dbReference>
<dbReference type="PROSITE" id="PS50088">
    <property type="entry name" value="ANK_REPEAT"/>
    <property type="match status" value="3"/>
</dbReference>
<dbReference type="PANTHER" id="PTHR24166">
    <property type="entry name" value="ROLLING PEBBLES, ISOFORM B"/>
    <property type="match status" value="1"/>
</dbReference>
<feature type="repeat" description="ANK" evidence="3">
    <location>
        <begin position="143"/>
        <end position="175"/>
    </location>
</feature>
<dbReference type="Gene3D" id="1.25.40.20">
    <property type="entry name" value="Ankyrin repeat-containing domain"/>
    <property type="match status" value="1"/>
</dbReference>
<dbReference type="SMART" id="SM00248">
    <property type="entry name" value="ANK"/>
    <property type="match status" value="4"/>
</dbReference>
<sequence length="222" mass="24134">MRSKLGDLRILEFLLQNRSKTNCFPDTTVRTRSTQFFYPETSFLTAIGTGHCPTVELFLNHGATPALPRKIGQRRTPLQKAVETGSMDITRLLLDRGASVNEPAAYNRGATALQLGAIGGCFPILMLLLERGAMVDAPAAKVDGVTALEGAAQHGRLDTVALLLSLGAADHGKDKHQINRAIRYAEEQSHAIVQQLLEDFVESGVIQTRPGFYSDFVDLGDT</sequence>
<dbReference type="PROSITE" id="PS50297">
    <property type="entry name" value="ANK_REP_REGION"/>
    <property type="match status" value="2"/>
</dbReference>
<organism evidence="4 5">
    <name type="scientific">Apiospora aurea</name>
    <dbReference type="NCBI Taxonomy" id="335848"/>
    <lineage>
        <taxon>Eukaryota</taxon>
        <taxon>Fungi</taxon>
        <taxon>Dikarya</taxon>
        <taxon>Ascomycota</taxon>
        <taxon>Pezizomycotina</taxon>
        <taxon>Sordariomycetes</taxon>
        <taxon>Xylariomycetidae</taxon>
        <taxon>Amphisphaeriales</taxon>
        <taxon>Apiosporaceae</taxon>
        <taxon>Apiospora</taxon>
    </lineage>
</organism>
<dbReference type="Pfam" id="PF12796">
    <property type="entry name" value="Ank_2"/>
    <property type="match status" value="2"/>
</dbReference>
<evidence type="ECO:0000256" key="3">
    <source>
        <dbReference type="PROSITE-ProRule" id="PRU00023"/>
    </source>
</evidence>
<proteinExistence type="predicted"/>
<protein>
    <recommendedName>
        <fullName evidence="6">Ankyrin</fullName>
    </recommendedName>
</protein>
<accession>A0ABR1QFM2</accession>
<keyword evidence="5" id="KW-1185">Reference proteome</keyword>
<keyword evidence="2 3" id="KW-0040">ANK repeat</keyword>
<comment type="caution">
    <text evidence="4">The sequence shown here is derived from an EMBL/GenBank/DDBJ whole genome shotgun (WGS) entry which is preliminary data.</text>
</comment>
<reference evidence="4 5" key="1">
    <citation type="submission" date="2023-01" db="EMBL/GenBank/DDBJ databases">
        <title>Analysis of 21 Apiospora genomes using comparative genomics revels a genus with tremendous synthesis potential of carbohydrate active enzymes and secondary metabolites.</title>
        <authorList>
            <person name="Sorensen T."/>
        </authorList>
    </citation>
    <scope>NUCLEOTIDE SEQUENCE [LARGE SCALE GENOMIC DNA]</scope>
    <source>
        <strain evidence="4 5">CBS 24483</strain>
    </source>
</reference>
<name>A0ABR1QFM2_9PEZI</name>
<feature type="repeat" description="ANK" evidence="3">
    <location>
        <begin position="73"/>
        <end position="105"/>
    </location>
</feature>
<dbReference type="SUPFAM" id="SSF48403">
    <property type="entry name" value="Ankyrin repeat"/>
    <property type="match status" value="1"/>
</dbReference>
<gene>
    <name evidence="4" type="ORF">PG986_008490</name>
</gene>
<dbReference type="InterPro" id="IPR002110">
    <property type="entry name" value="Ankyrin_rpt"/>
</dbReference>
<evidence type="ECO:0000256" key="1">
    <source>
        <dbReference type="ARBA" id="ARBA00022737"/>
    </source>
</evidence>
<dbReference type="PANTHER" id="PTHR24166:SF48">
    <property type="entry name" value="PROTEIN VAPYRIN"/>
    <property type="match status" value="1"/>
</dbReference>
<dbReference type="Proteomes" id="UP001391051">
    <property type="component" value="Unassembled WGS sequence"/>
</dbReference>
<keyword evidence="1" id="KW-0677">Repeat</keyword>
<dbReference type="RefSeq" id="XP_066700824.1">
    <property type="nucleotide sequence ID" value="XM_066844712.1"/>
</dbReference>
<feature type="repeat" description="ANK" evidence="3">
    <location>
        <begin position="108"/>
        <end position="140"/>
    </location>
</feature>
<dbReference type="InterPro" id="IPR036770">
    <property type="entry name" value="Ankyrin_rpt-contain_sf"/>
</dbReference>
<evidence type="ECO:0000313" key="4">
    <source>
        <dbReference type="EMBL" id="KAK7952762.1"/>
    </source>
</evidence>
<evidence type="ECO:0008006" key="6">
    <source>
        <dbReference type="Google" id="ProtNLM"/>
    </source>
</evidence>